<dbReference type="PANTHER" id="PTHR43441">
    <property type="entry name" value="RIBOSOMAL-PROTEIN-SERINE ACETYLTRANSFERASE"/>
    <property type="match status" value="1"/>
</dbReference>
<keyword evidence="2" id="KW-0808">Transferase</keyword>
<dbReference type="AlphaFoldDB" id="A0A084EL25"/>
<sequence>MVHLLPFTPDHFSTLSGWFGSDADVVQWGGPFVHFPLSDEQMMAMLDEGRSDPPARLCWMAQDDGQLVGHVQIAFDWRNGNATLGRVAIAPDARGRGLAVPMLRLALASAFAFDAVERLELNVYAWNRPAIRSYERLGFVTEGVRLSSVRVGDARWDTAIMRMLRSEWTHSTPA</sequence>
<proteinExistence type="predicted"/>
<accession>A0A084EL25</accession>
<name>A0A084EL25_SPHYA</name>
<dbReference type="InterPro" id="IPR051908">
    <property type="entry name" value="Ribosomal_N-acetyltransferase"/>
</dbReference>
<dbReference type="PANTHER" id="PTHR43441:SF10">
    <property type="entry name" value="ACETYLTRANSFERASE"/>
    <property type="match status" value="1"/>
</dbReference>
<dbReference type="InterPro" id="IPR016181">
    <property type="entry name" value="Acyl_CoA_acyltransferase"/>
</dbReference>
<dbReference type="eggNOG" id="COG1670">
    <property type="taxonomic scope" value="Bacteria"/>
</dbReference>
<dbReference type="PATRIC" id="fig|13690.10.peg.2441"/>
<dbReference type="SUPFAM" id="SSF55729">
    <property type="entry name" value="Acyl-CoA N-acyltransferases (Nat)"/>
    <property type="match status" value="1"/>
</dbReference>
<evidence type="ECO:0000313" key="3">
    <source>
        <dbReference type="Proteomes" id="UP000028534"/>
    </source>
</evidence>
<feature type="domain" description="N-acetyltransferase" evidence="1">
    <location>
        <begin position="2"/>
        <end position="166"/>
    </location>
</feature>
<dbReference type="EMBL" id="JGVR01000014">
    <property type="protein sequence ID" value="KEZ18667.1"/>
    <property type="molecule type" value="Genomic_DNA"/>
</dbReference>
<dbReference type="GO" id="GO:1990189">
    <property type="term" value="F:protein N-terminal-serine acetyltransferase activity"/>
    <property type="evidence" value="ECO:0007669"/>
    <property type="project" value="TreeGrafter"/>
</dbReference>
<gene>
    <name evidence="2" type="ORF">CP98_02378</name>
</gene>
<comment type="caution">
    <text evidence="2">The sequence shown here is derived from an EMBL/GenBank/DDBJ whole genome shotgun (WGS) entry which is preliminary data.</text>
</comment>
<dbReference type="Pfam" id="PF00583">
    <property type="entry name" value="Acetyltransf_1"/>
    <property type="match status" value="1"/>
</dbReference>
<dbReference type="RefSeq" id="WP_037519602.1">
    <property type="nucleotide sequence ID" value="NZ_JGVR01000014.1"/>
</dbReference>
<organism evidence="2 3">
    <name type="scientific">Sphingobium yanoikuyae</name>
    <name type="common">Sphingomonas yanoikuyae</name>
    <dbReference type="NCBI Taxonomy" id="13690"/>
    <lineage>
        <taxon>Bacteria</taxon>
        <taxon>Pseudomonadati</taxon>
        <taxon>Pseudomonadota</taxon>
        <taxon>Alphaproteobacteria</taxon>
        <taxon>Sphingomonadales</taxon>
        <taxon>Sphingomonadaceae</taxon>
        <taxon>Sphingobium</taxon>
    </lineage>
</organism>
<dbReference type="Gene3D" id="3.40.630.30">
    <property type="match status" value="1"/>
</dbReference>
<dbReference type="InterPro" id="IPR000182">
    <property type="entry name" value="GNAT_dom"/>
</dbReference>
<evidence type="ECO:0000313" key="2">
    <source>
        <dbReference type="EMBL" id="KEZ18667.1"/>
    </source>
</evidence>
<dbReference type="STRING" id="13690.AX777_05725"/>
<dbReference type="Proteomes" id="UP000028534">
    <property type="component" value="Unassembled WGS sequence"/>
</dbReference>
<dbReference type="GO" id="GO:0005737">
    <property type="term" value="C:cytoplasm"/>
    <property type="evidence" value="ECO:0007669"/>
    <property type="project" value="TreeGrafter"/>
</dbReference>
<dbReference type="CDD" id="cd04301">
    <property type="entry name" value="NAT_SF"/>
    <property type="match status" value="1"/>
</dbReference>
<dbReference type="GO" id="GO:0008999">
    <property type="term" value="F:protein-N-terminal-alanine acetyltransferase activity"/>
    <property type="evidence" value="ECO:0007669"/>
    <property type="project" value="TreeGrafter"/>
</dbReference>
<dbReference type="PROSITE" id="PS51186">
    <property type="entry name" value="GNAT"/>
    <property type="match status" value="1"/>
</dbReference>
<protein>
    <submittedName>
        <fullName evidence="2">GCN5-related N-acetyltransferase</fullName>
    </submittedName>
</protein>
<reference evidence="2 3" key="1">
    <citation type="submission" date="2014-03" db="EMBL/GenBank/DDBJ databases">
        <title>Genome sequence of Sphingobium yanoikuyae B1.</title>
        <authorList>
            <person name="Gan H.M."/>
            <person name="Gan H.Y."/>
            <person name="Savka M.A."/>
        </authorList>
    </citation>
    <scope>NUCLEOTIDE SEQUENCE [LARGE SCALE GENOMIC DNA]</scope>
    <source>
        <strain evidence="2 3">B1</strain>
    </source>
</reference>
<evidence type="ECO:0000259" key="1">
    <source>
        <dbReference type="PROSITE" id="PS51186"/>
    </source>
</evidence>